<protein>
    <submittedName>
        <fullName evidence="2">Uncharacterized protein</fullName>
    </submittedName>
</protein>
<accession>A0A4Y2A0Q6</accession>
<gene>
    <name evidence="2" type="ORF">AVEN_159302_1</name>
</gene>
<name>A0A4Y2A0Q6_ARAVE</name>
<organism evidence="2 3">
    <name type="scientific">Araneus ventricosus</name>
    <name type="common">Orbweaver spider</name>
    <name type="synonym">Epeira ventricosa</name>
    <dbReference type="NCBI Taxonomy" id="182803"/>
    <lineage>
        <taxon>Eukaryota</taxon>
        <taxon>Metazoa</taxon>
        <taxon>Ecdysozoa</taxon>
        <taxon>Arthropoda</taxon>
        <taxon>Chelicerata</taxon>
        <taxon>Arachnida</taxon>
        <taxon>Araneae</taxon>
        <taxon>Araneomorphae</taxon>
        <taxon>Entelegynae</taxon>
        <taxon>Araneoidea</taxon>
        <taxon>Araneidae</taxon>
        <taxon>Araneus</taxon>
    </lineage>
</organism>
<comment type="caution">
    <text evidence="2">The sequence shown here is derived from an EMBL/GenBank/DDBJ whole genome shotgun (WGS) entry which is preliminary data.</text>
</comment>
<feature type="region of interest" description="Disordered" evidence="1">
    <location>
        <begin position="66"/>
        <end position="87"/>
    </location>
</feature>
<proteinExistence type="predicted"/>
<evidence type="ECO:0000313" key="3">
    <source>
        <dbReference type="Proteomes" id="UP000499080"/>
    </source>
</evidence>
<evidence type="ECO:0000313" key="2">
    <source>
        <dbReference type="EMBL" id="GBL73250.1"/>
    </source>
</evidence>
<sequence>MECIEFVEELPKISKENLRKHKELMTKFMAVVSRKRMVIAMLLRKTHERKELLDKNFKALESPRSSYAAKAGLHTSRSRSGKREHKELLLYYTQRRNERKESEKTNYNQ</sequence>
<keyword evidence="3" id="KW-1185">Reference proteome</keyword>
<dbReference type="AlphaFoldDB" id="A0A4Y2A0Q6"/>
<dbReference type="EMBL" id="BGPR01000003">
    <property type="protein sequence ID" value="GBL73250.1"/>
    <property type="molecule type" value="Genomic_DNA"/>
</dbReference>
<reference evidence="2 3" key="1">
    <citation type="journal article" date="2019" name="Sci. Rep.">
        <title>Orb-weaving spider Araneus ventricosus genome elucidates the spidroin gene catalogue.</title>
        <authorList>
            <person name="Kono N."/>
            <person name="Nakamura H."/>
            <person name="Ohtoshi R."/>
            <person name="Moran D.A.P."/>
            <person name="Shinohara A."/>
            <person name="Yoshida Y."/>
            <person name="Fujiwara M."/>
            <person name="Mori M."/>
            <person name="Tomita M."/>
            <person name="Arakawa K."/>
        </authorList>
    </citation>
    <scope>NUCLEOTIDE SEQUENCE [LARGE SCALE GENOMIC DNA]</scope>
</reference>
<evidence type="ECO:0000256" key="1">
    <source>
        <dbReference type="SAM" id="MobiDB-lite"/>
    </source>
</evidence>
<dbReference type="Proteomes" id="UP000499080">
    <property type="component" value="Unassembled WGS sequence"/>
</dbReference>